<evidence type="ECO:0000256" key="3">
    <source>
        <dbReference type="ARBA" id="ARBA00023029"/>
    </source>
</evidence>
<dbReference type="Gene3D" id="2.120.10.90">
    <property type="entry name" value="DNA gyrase/topoisomerase IV, subunit A, C-terminal"/>
    <property type="match status" value="1"/>
</dbReference>
<gene>
    <name evidence="7" type="primary">parC</name>
    <name evidence="10" type="ORF">SAOR_08495</name>
</gene>
<feature type="site" description="Interaction with DNA" evidence="7">
    <location>
        <position position="43"/>
    </location>
</feature>
<dbReference type="Proteomes" id="UP000283993">
    <property type="component" value="Unassembled WGS sequence"/>
</dbReference>
<keyword evidence="3 7" id="KW-0799">Topoisomerase</keyword>
<dbReference type="Gene3D" id="1.10.268.10">
    <property type="entry name" value="Topoisomerase, domain 3"/>
    <property type="match status" value="1"/>
</dbReference>
<sequence length="745" mass="80613">MATPFEHDSERLPLNTFAEKAYLDYAMYVILDRALPHVGDGLKPVQRRIVYAMSELGLSAASKPKKAARTVGDVIGKFHPHGDSACYEAMVIMAQPFTYRYPLVDGQGNWGTADDPKSFAAMRYTESRLTAYAATLLSELGQGTVDWQPNFDGTLDEPVTLPARLPNVLLNGGTGIAVGMATDIPPHNIREVAAATTHLLEHPDADVDALIAHMPAPDFPTGAEIITPAAEIRNLYATGNGVIRLRATYTVEAGEVVIDALPYQTSGARVLEQIAAQMASKKLPMVSDLRDESDHENPTRLVIVPRSNRVDIDALMAHLFATTGLEKNVRVNLNVIGLDGAPRVKNLRDLLSEWLTYRTTTVTRRLEHRLDAVTDRLHILEGLLVAYLNIDEVIHIIRTEDEPKPVMMERFSITDVQADAILNLRLRHLMKLEEFKIRGEQDELEAERQWLEATLGSKEKLNRLIADEIAADAEQYGDERRSRLVERGQARALSEADLLPSEPITVVLSREGWIRAAKGHDVDAPGLNFRSGDDYLAHAPGRTNDTLIVLDSTGRSYSLAAHKLPSARGQGEPLTGSLSPADGARFVGVALGDETLRCVLASTAGNGFATTLGELASRQKSGKATITPGRGAVALAPTLVAAADAEVCVVTSAGQLLCLAIEELPVLAKGKGNKLIALKGDESVVAVQAIAAEATLLLYSGKRHMALKSGERDPYRGPRASRGRKLPRGYTQVQALAVAAGKPAS</sequence>
<dbReference type="GO" id="GO:0009330">
    <property type="term" value="C:DNA topoisomerase type II (double strand cut, ATP-hydrolyzing) complex"/>
    <property type="evidence" value="ECO:0007669"/>
    <property type="project" value="TreeGrafter"/>
</dbReference>
<comment type="subcellular location">
    <subcellularLocation>
        <location evidence="7">Cell membrane</location>
        <topology evidence="7">Peripheral membrane protein</topology>
    </subcellularLocation>
</comment>
<dbReference type="Gene3D" id="3.30.1360.40">
    <property type="match status" value="1"/>
</dbReference>
<name>A0A423PP72_9GAMM</name>
<dbReference type="GO" id="GO:0003918">
    <property type="term" value="F:DNA topoisomerase type II (double strand cut, ATP-hydrolyzing) activity"/>
    <property type="evidence" value="ECO:0007669"/>
    <property type="project" value="UniProtKB-UniRule"/>
</dbReference>
<comment type="catalytic activity">
    <reaction evidence="1 7 8">
        <text>ATP-dependent breakage, passage and rejoining of double-stranded DNA.</text>
        <dbReference type="EC" id="5.6.2.2"/>
    </reaction>
</comment>
<comment type="function">
    <text evidence="7">Topoisomerase IV is essential for chromosome segregation. It relaxes supercoiled DNA. Performs the decatenation events required during the replication of a circular DNA molecule.</text>
</comment>
<dbReference type="CDD" id="cd00187">
    <property type="entry name" value="TOP4c"/>
    <property type="match status" value="1"/>
</dbReference>
<dbReference type="PANTHER" id="PTHR43493">
    <property type="entry name" value="DNA GYRASE/TOPOISOMERASE SUBUNIT A"/>
    <property type="match status" value="1"/>
</dbReference>
<dbReference type="NCBIfam" id="NF004044">
    <property type="entry name" value="PRK05561.1"/>
    <property type="match status" value="1"/>
</dbReference>
<keyword evidence="2 7" id="KW-1003">Cell membrane</keyword>
<keyword evidence="4 7" id="KW-0238">DNA-binding</keyword>
<dbReference type="InterPro" id="IPR013760">
    <property type="entry name" value="Topo_IIA-like_dom_sf"/>
</dbReference>
<dbReference type="InterPro" id="IPR035516">
    <property type="entry name" value="Gyrase/topoIV_suA_C"/>
</dbReference>
<feature type="site" description="Interaction with DNA" evidence="7">
    <location>
        <position position="81"/>
    </location>
</feature>
<dbReference type="InterPro" id="IPR013758">
    <property type="entry name" value="Topo_IIA_A/C_ab"/>
</dbReference>
<dbReference type="GO" id="GO:0007059">
    <property type="term" value="P:chromosome segregation"/>
    <property type="evidence" value="ECO:0007669"/>
    <property type="project" value="UniProtKB-UniRule"/>
</dbReference>
<keyword evidence="6 7" id="KW-0413">Isomerase</keyword>
<evidence type="ECO:0000256" key="8">
    <source>
        <dbReference type="PROSITE-ProRule" id="PRU01384"/>
    </source>
</evidence>
<evidence type="ECO:0000313" key="10">
    <source>
        <dbReference type="EMBL" id="ROO27377.1"/>
    </source>
</evidence>
<dbReference type="Pfam" id="PF00521">
    <property type="entry name" value="DNA_topoisoIV"/>
    <property type="match status" value="1"/>
</dbReference>
<dbReference type="Gene3D" id="3.90.199.10">
    <property type="entry name" value="Topoisomerase II, domain 5"/>
    <property type="match status" value="1"/>
</dbReference>
<keyword evidence="5 7" id="KW-0472">Membrane</keyword>
<evidence type="ECO:0000313" key="11">
    <source>
        <dbReference type="Proteomes" id="UP000283993"/>
    </source>
</evidence>
<feature type="active site" description="O-(5'-phospho-DNA)-tyrosine intermediate" evidence="7 8">
    <location>
        <position position="124"/>
    </location>
</feature>
<evidence type="ECO:0000259" key="9">
    <source>
        <dbReference type="PROSITE" id="PS52040"/>
    </source>
</evidence>
<comment type="caution">
    <text evidence="10">The sequence shown here is derived from an EMBL/GenBank/DDBJ whole genome shotgun (WGS) entry which is preliminary data.</text>
</comment>
<comment type="similarity">
    <text evidence="7">Belongs to the type II topoisomerase GyrA/ParC subunit family. ParC type 1 subfamily.</text>
</comment>
<dbReference type="FunFam" id="1.10.268.10:FF:000001">
    <property type="entry name" value="DNA gyrase subunit A"/>
    <property type="match status" value="1"/>
</dbReference>
<feature type="site" description="Transition state stabilizer" evidence="7">
    <location>
        <position position="123"/>
    </location>
</feature>
<dbReference type="RefSeq" id="WP_123631043.1">
    <property type="nucleotide sequence ID" value="NZ_AYKH01000013.1"/>
</dbReference>
<dbReference type="InterPro" id="IPR005742">
    <property type="entry name" value="TopoIV_A_Gneg"/>
</dbReference>
<keyword evidence="11" id="KW-1185">Reference proteome</keyword>
<reference evidence="10 11" key="1">
    <citation type="submission" date="2013-10" db="EMBL/GenBank/DDBJ databases">
        <title>Salinisphaera orenii MK-B5 Genome Sequencing.</title>
        <authorList>
            <person name="Lai Q."/>
            <person name="Li C."/>
            <person name="Shao Z."/>
        </authorList>
    </citation>
    <scope>NUCLEOTIDE SEQUENCE [LARGE SCALE GENOMIC DNA]</scope>
    <source>
        <strain evidence="10 11">MK-B5</strain>
    </source>
</reference>
<dbReference type="NCBIfam" id="TIGR01062">
    <property type="entry name" value="parC_Gneg"/>
    <property type="match status" value="1"/>
</dbReference>
<evidence type="ECO:0000256" key="2">
    <source>
        <dbReference type="ARBA" id="ARBA00022475"/>
    </source>
</evidence>
<evidence type="ECO:0000256" key="6">
    <source>
        <dbReference type="ARBA" id="ARBA00023235"/>
    </source>
</evidence>
<comment type="subunit">
    <text evidence="7">Heterotetramer composed of ParC and ParE.</text>
</comment>
<dbReference type="InterPro" id="IPR050220">
    <property type="entry name" value="Type_II_DNA_Topoisomerases"/>
</dbReference>
<protein>
    <recommendedName>
        <fullName evidence="7">DNA topoisomerase 4 subunit A</fullName>
        <ecNumber evidence="7">5.6.2.2</ecNumber>
    </recommendedName>
    <alternativeName>
        <fullName evidence="7">Topoisomerase IV subunit A</fullName>
    </alternativeName>
</protein>
<dbReference type="HAMAP" id="MF_00936">
    <property type="entry name" value="ParC_type1"/>
    <property type="match status" value="1"/>
</dbReference>
<dbReference type="InterPro" id="IPR002205">
    <property type="entry name" value="Topo_IIA_dom_A"/>
</dbReference>
<dbReference type="GO" id="GO:0005524">
    <property type="term" value="F:ATP binding"/>
    <property type="evidence" value="ECO:0007669"/>
    <property type="project" value="InterPro"/>
</dbReference>
<evidence type="ECO:0000256" key="5">
    <source>
        <dbReference type="ARBA" id="ARBA00023136"/>
    </source>
</evidence>
<evidence type="ECO:0000256" key="1">
    <source>
        <dbReference type="ARBA" id="ARBA00000185"/>
    </source>
</evidence>
<feature type="domain" description="Topo IIA-type catalytic" evidence="9">
    <location>
        <begin position="35"/>
        <end position="498"/>
    </location>
</feature>
<evidence type="ECO:0000256" key="4">
    <source>
        <dbReference type="ARBA" id="ARBA00023125"/>
    </source>
</evidence>
<dbReference type="GO" id="GO:0006265">
    <property type="term" value="P:DNA topological change"/>
    <property type="evidence" value="ECO:0007669"/>
    <property type="project" value="UniProtKB-UniRule"/>
</dbReference>
<dbReference type="GO" id="GO:0005694">
    <property type="term" value="C:chromosome"/>
    <property type="evidence" value="ECO:0007669"/>
    <property type="project" value="InterPro"/>
</dbReference>
<evidence type="ECO:0000256" key="7">
    <source>
        <dbReference type="HAMAP-Rule" id="MF_00936"/>
    </source>
</evidence>
<dbReference type="GO" id="GO:0005737">
    <property type="term" value="C:cytoplasm"/>
    <property type="evidence" value="ECO:0007669"/>
    <property type="project" value="TreeGrafter"/>
</dbReference>
<dbReference type="GO" id="GO:0003677">
    <property type="term" value="F:DNA binding"/>
    <property type="evidence" value="ECO:0007669"/>
    <property type="project" value="UniProtKB-UniRule"/>
</dbReference>
<dbReference type="PANTHER" id="PTHR43493:SF1">
    <property type="entry name" value="DNA TOPOISOMERASE 4 SUBUNIT A"/>
    <property type="match status" value="1"/>
</dbReference>
<proteinExistence type="inferred from homology"/>
<dbReference type="GO" id="GO:0019897">
    <property type="term" value="C:extrinsic component of plasma membrane"/>
    <property type="evidence" value="ECO:0007669"/>
    <property type="project" value="UniProtKB-UniRule"/>
</dbReference>
<dbReference type="EMBL" id="AYKH01000013">
    <property type="protein sequence ID" value="ROO27377.1"/>
    <property type="molecule type" value="Genomic_DNA"/>
</dbReference>
<dbReference type="SUPFAM" id="SSF56719">
    <property type="entry name" value="Type II DNA topoisomerase"/>
    <property type="match status" value="1"/>
</dbReference>
<dbReference type="SUPFAM" id="SSF101904">
    <property type="entry name" value="GyrA/ParC C-terminal domain-like"/>
    <property type="match status" value="1"/>
</dbReference>
<dbReference type="EC" id="5.6.2.2" evidence="7"/>
<feature type="site" description="Interaction with DNA" evidence="7">
    <location>
        <position position="79"/>
    </location>
</feature>
<dbReference type="PROSITE" id="PS52040">
    <property type="entry name" value="TOPO_IIA"/>
    <property type="match status" value="1"/>
</dbReference>
<dbReference type="AlphaFoldDB" id="A0A423PP72"/>
<dbReference type="InterPro" id="IPR013757">
    <property type="entry name" value="Topo_IIA_A_a_sf"/>
</dbReference>
<dbReference type="SMART" id="SM00434">
    <property type="entry name" value="TOP4c"/>
    <property type="match status" value="1"/>
</dbReference>
<organism evidence="10 11">
    <name type="scientific">Salinisphaera orenii MK-B5</name>
    <dbReference type="NCBI Taxonomy" id="856730"/>
    <lineage>
        <taxon>Bacteria</taxon>
        <taxon>Pseudomonadati</taxon>
        <taxon>Pseudomonadota</taxon>
        <taxon>Gammaproteobacteria</taxon>
        <taxon>Salinisphaerales</taxon>
        <taxon>Salinisphaeraceae</taxon>
        <taxon>Salinisphaera</taxon>
    </lineage>
</organism>
<accession>A0A423PP72</accession>